<dbReference type="Proteomes" id="UP000503447">
    <property type="component" value="Chromosome"/>
</dbReference>
<organism evidence="1 2">
    <name type="scientific">Frigoriglobus tundricola</name>
    <dbReference type="NCBI Taxonomy" id="2774151"/>
    <lineage>
        <taxon>Bacteria</taxon>
        <taxon>Pseudomonadati</taxon>
        <taxon>Planctomycetota</taxon>
        <taxon>Planctomycetia</taxon>
        <taxon>Gemmatales</taxon>
        <taxon>Gemmataceae</taxon>
        <taxon>Frigoriglobus</taxon>
    </lineage>
</organism>
<reference evidence="2" key="1">
    <citation type="submission" date="2020-05" db="EMBL/GenBank/DDBJ databases">
        <title>Frigoriglobus tundricola gen. nov., sp. nov., a psychrotolerant cellulolytic planctomycete of the family Gemmataceae with two divergent copies of 16S rRNA gene.</title>
        <authorList>
            <person name="Kulichevskaya I.S."/>
            <person name="Ivanova A.A."/>
            <person name="Naumoff D.G."/>
            <person name="Beletsky A.V."/>
            <person name="Rijpstra W.I.C."/>
            <person name="Sinninghe Damste J.S."/>
            <person name="Mardanov A.V."/>
            <person name="Ravin N.V."/>
            <person name="Dedysh S.N."/>
        </authorList>
    </citation>
    <scope>NUCLEOTIDE SEQUENCE [LARGE SCALE GENOMIC DNA]</scope>
    <source>
        <strain evidence="2">PL17</strain>
    </source>
</reference>
<keyword evidence="2" id="KW-1185">Reference proteome</keyword>
<sequence>MAGDPILSFGRAGEVKGLAFSGGSLSPTATATRCGPLRAEPCCTI</sequence>
<accession>A0A6M5YLT1</accession>
<dbReference type="AlphaFoldDB" id="A0A6M5YLT1"/>
<evidence type="ECO:0000313" key="2">
    <source>
        <dbReference type="Proteomes" id="UP000503447"/>
    </source>
</evidence>
<protein>
    <submittedName>
        <fullName evidence="1">Uncharacterized protein</fullName>
    </submittedName>
</protein>
<evidence type="ECO:0000313" key="1">
    <source>
        <dbReference type="EMBL" id="QJW94211.1"/>
    </source>
</evidence>
<proteinExistence type="predicted"/>
<name>A0A6M5YLT1_9BACT</name>
<dbReference type="KEGG" id="ftj:FTUN_1731"/>
<dbReference type="EMBL" id="CP053452">
    <property type="protein sequence ID" value="QJW94211.1"/>
    <property type="molecule type" value="Genomic_DNA"/>
</dbReference>
<gene>
    <name evidence="1" type="ORF">FTUN_1731</name>
</gene>